<comment type="similarity">
    <text evidence="2">Belongs to the autoinducer-2 exporter (AI-2E) (TC 2.A.86) family.</text>
</comment>
<evidence type="ECO:0000313" key="10">
    <source>
        <dbReference type="Proteomes" id="UP001637994"/>
    </source>
</evidence>
<comment type="subcellular location">
    <subcellularLocation>
        <location evidence="1">Cell membrane</location>
        <topology evidence="1">Multi-pass membrane protein</topology>
    </subcellularLocation>
</comment>
<dbReference type="Pfam" id="PF01594">
    <property type="entry name" value="AI-2E_transport"/>
    <property type="match status" value="1"/>
</dbReference>
<reference evidence="9 10" key="1">
    <citation type="journal article" date="2025" name="Anaerobe">
        <title>Description of Anaerococcus kampingiae sp. nov., Anaerococcus groningensis sp. nov., Anaerococcus martiniensis sp. nov., and Anaerococcus cruorum sp. nov., isolated from human clinical specimens.</title>
        <authorList>
            <person name="Boiten K.E."/>
            <person name="Meijer J."/>
            <person name="van Wezel E.M."/>
            <person name="Veloo A.C.M."/>
        </authorList>
    </citation>
    <scope>NUCLEOTIDE SEQUENCE [LARGE SCALE GENOMIC DNA]</scope>
    <source>
        <strain evidence="9 10">ENR0874</strain>
    </source>
</reference>
<feature type="transmembrane region" description="Helical" evidence="8">
    <location>
        <begin position="180"/>
        <end position="201"/>
    </location>
</feature>
<keyword evidence="6 8" id="KW-1133">Transmembrane helix</keyword>
<dbReference type="PANTHER" id="PTHR21716">
    <property type="entry name" value="TRANSMEMBRANE PROTEIN"/>
    <property type="match status" value="1"/>
</dbReference>
<evidence type="ECO:0000256" key="7">
    <source>
        <dbReference type="ARBA" id="ARBA00023136"/>
    </source>
</evidence>
<evidence type="ECO:0000313" key="9">
    <source>
        <dbReference type="EMBL" id="MFO3667609.1"/>
    </source>
</evidence>
<keyword evidence="3" id="KW-0813">Transport</keyword>
<evidence type="ECO:0000256" key="6">
    <source>
        <dbReference type="ARBA" id="ARBA00022989"/>
    </source>
</evidence>
<feature type="transmembrane region" description="Helical" evidence="8">
    <location>
        <begin position="337"/>
        <end position="370"/>
    </location>
</feature>
<organism evidence="9 10">
    <name type="scientific">Anaerococcus kampingae</name>
    <dbReference type="NCBI Taxonomy" id="3115614"/>
    <lineage>
        <taxon>Bacteria</taxon>
        <taxon>Bacillati</taxon>
        <taxon>Bacillota</taxon>
        <taxon>Tissierellia</taxon>
        <taxon>Tissierellales</taxon>
        <taxon>Peptoniphilaceae</taxon>
        <taxon>Anaerococcus</taxon>
    </lineage>
</organism>
<sequence length="407" mass="45673">MRDLLDSKTRRYIFVGFCLIAIYFGFFYIDKIGEFLSRAYQVFRPLVYGLVIAFIINLPVNFFHNDLLSRFDVFKKNKNLSLTLSLAISWIIFFAMVTIVLTVLIPELSRAITKLSENIPVFFDSLVDFLDDYKFLEKASHILETKIQSLDLDGISRTVTGFLQDFLNSESNILNKTGSIINTVSQGILALGIGFIFSIYVSLNRNGLADGITGFIFAHLPIDVAKNIIYVSKLSYASFSRFLETKILSCIALGVACFIGMLILRLPSAGMISILMGAFDIIPYIGAFSATAIGMILIFIYSPAKALIFLIFILILQQVQQQIFYPLVIGKHQGLPAIWIFVSVVIGGGLFGVFGMVAFIPLATVIYTLVTDNTKKKLKNKNISEEEIENLRKKTYEEIRAENLKDI</sequence>
<feature type="transmembrane region" description="Helical" evidence="8">
    <location>
        <begin position="307"/>
        <end position="325"/>
    </location>
</feature>
<dbReference type="PANTHER" id="PTHR21716:SF53">
    <property type="entry name" value="PERMEASE PERM-RELATED"/>
    <property type="match status" value="1"/>
</dbReference>
<name>A0ABW9MFH3_9FIRM</name>
<evidence type="ECO:0000256" key="4">
    <source>
        <dbReference type="ARBA" id="ARBA00022475"/>
    </source>
</evidence>
<keyword evidence="4" id="KW-1003">Cell membrane</keyword>
<dbReference type="InterPro" id="IPR002549">
    <property type="entry name" value="AI-2E-like"/>
</dbReference>
<feature type="transmembrane region" description="Helical" evidence="8">
    <location>
        <begin position="12"/>
        <end position="30"/>
    </location>
</feature>
<dbReference type="RefSeq" id="WP_265236085.1">
    <property type="nucleotide sequence ID" value="NZ_JBGMEF010000029.1"/>
</dbReference>
<feature type="transmembrane region" description="Helical" evidence="8">
    <location>
        <begin position="250"/>
        <end position="275"/>
    </location>
</feature>
<comment type="caution">
    <text evidence="9">The sequence shown here is derived from an EMBL/GenBank/DDBJ whole genome shotgun (WGS) entry which is preliminary data.</text>
</comment>
<proteinExistence type="inferred from homology"/>
<keyword evidence="7 8" id="KW-0472">Membrane</keyword>
<evidence type="ECO:0000256" key="5">
    <source>
        <dbReference type="ARBA" id="ARBA00022692"/>
    </source>
</evidence>
<feature type="transmembrane region" description="Helical" evidence="8">
    <location>
        <begin position="80"/>
        <end position="105"/>
    </location>
</feature>
<keyword evidence="10" id="KW-1185">Reference proteome</keyword>
<gene>
    <name evidence="9" type="ORF">ACCQ42_07480</name>
</gene>
<dbReference type="EMBL" id="JBGMEF010000029">
    <property type="protein sequence ID" value="MFO3667609.1"/>
    <property type="molecule type" value="Genomic_DNA"/>
</dbReference>
<evidence type="ECO:0000256" key="3">
    <source>
        <dbReference type="ARBA" id="ARBA00022448"/>
    </source>
</evidence>
<evidence type="ECO:0000256" key="1">
    <source>
        <dbReference type="ARBA" id="ARBA00004651"/>
    </source>
</evidence>
<feature type="transmembrane region" description="Helical" evidence="8">
    <location>
        <begin position="42"/>
        <end position="60"/>
    </location>
</feature>
<evidence type="ECO:0000256" key="2">
    <source>
        <dbReference type="ARBA" id="ARBA00009773"/>
    </source>
</evidence>
<keyword evidence="5 8" id="KW-0812">Transmembrane</keyword>
<feature type="transmembrane region" description="Helical" evidence="8">
    <location>
        <begin position="281"/>
        <end position="300"/>
    </location>
</feature>
<accession>A0ABW9MFH3</accession>
<protein>
    <submittedName>
        <fullName evidence="9">AI-2E family transporter</fullName>
    </submittedName>
</protein>
<evidence type="ECO:0000256" key="8">
    <source>
        <dbReference type="SAM" id="Phobius"/>
    </source>
</evidence>
<dbReference type="Proteomes" id="UP001637994">
    <property type="component" value="Unassembled WGS sequence"/>
</dbReference>